<evidence type="ECO:0000313" key="16">
    <source>
        <dbReference type="EMBL" id="GAL88477.1"/>
    </source>
</evidence>
<feature type="binding site" evidence="12">
    <location>
        <position position="334"/>
    </location>
    <ligand>
        <name>NAD(+)</name>
        <dbReference type="ChEBI" id="CHEBI:57540"/>
    </ligand>
</feature>
<accession>A0A090W3F6</accession>
<evidence type="ECO:0000256" key="11">
    <source>
        <dbReference type="PIRSR" id="PIRSR500134-2"/>
    </source>
</evidence>
<dbReference type="NCBIfam" id="TIGR03026">
    <property type="entry name" value="NDP-sugDHase"/>
    <property type="match status" value="1"/>
</dbReference>
<name>A0A090W3F6_9FLAO</name>
<evidence type="ECO:0000256" key="7">
    <source>
        <dbReference type="ARBA" id="ARBA00047473"/>
    </source>
</evidence>
<gene>
    <name evidence="14" type="ORF">JCM19301_3573</name>
    <name evidence="15" type="ORF">JCM19302_1694</name>
    <name evidence="16" type="ORF">JCM19538_2990</name>
</gene>
<feature type="binding site" evidence="12">
    <location>
        <position position="35"/>
    </location>
    <ligand>
        <name>NAD(+)</name>
        <dbReference type="ChEBI" id="CHEBI:57540"/>
    </ligand>
</feature>
<dbReference type="Pfam" id="PF03720">
    <property type="entry name" value="UDPG_MGDP_dh_C"/>
    <property type="match status" value="1"/>
</dbReference>
<comment type="pathway">
    <text evidence="1">Nucleotide-sugar biosynthesis; UDP-alpha-D-glucuronate biosynthesis; UDP-alpha-D-glucuronate from UDP-alpha-D-glucose: step 1/1.</text>
</comment>
<evidence type="ECO:0000313" key="17">
    <source>
        <dbReference type="Proteomes" id="UP000029646"/>
    </source>
</evidence>
<evidence type="ECO:0000256" key="2">
    <source>
        <dbReference type="ARBA" id="ARBA00006601"/>
    </source>
</evidence>
<feature type="binding site" evidence="11">
    <location>
        <position position="210"/>
    </location>
    <ligand>
        <name>substrate</name>
    </ligand>
</feature>
<dbReference type="RefSeq" id="WP_042241196.1">
    <property type="nucleotide sequence ID" value="NZ_BBNR01000002.1"/>
</dbReference>
<dbReference type="SUPFAM" id="SSF51735">
    <property type="entry name" value="NAD(P)-binding Rossmann-fold domains"/>
    <property type="match status" value="1"/>
</dbReference>
<dbReference type="SUPFAM" id="SSF52413">
    <property type="entry name" value="UDP-glucose/GDP-mannose dehydrogenase C-terminal domain"/>
    <property type="match status" value="1"/>
</dbReference>
<dbReference type="Proteomes" id="UP000029646">
    <property type="component" value="Unassembled WGS sequence"/>
</dbReference>
<feature type="binding site" evidence="12">
    <location>
        <position position="158"/>
    </location>
    <ligand>
        <name>NAD(+)</name>
        <dbReference type="ChEBI" id="CHEBI:57540"/>
    </ligand>
</feature>
<evidence type="ECO:0000256" key="8">
    <source>
        <dbReference type="ARBA" id="ARBA00053241"/>
    </source>
</evidence>
<dbReference type="EMBL" id="BBNY01000003">
    <property type="protein sequence ID" value="GAL88477.1"/>
    <property type="molecule type" value="Genomic_DNA"/>
</dbReference>
<dbReference type="GO" id="GO:0000271">
    <property type="term" value="P:polysaccharide biosynthetic process"/>
    <property type="evidence" value="ECO:0007669"/>
    <property type="project" value="InterPro"/>
</dbReference>
<dbReference type="Proteomes" id="UP000029641">
    <property type="component" value="Unassembled WGS sequence"/>
</dbReference>
<feature type="domain" description="UDP-glucose/GDP-mannose dehydrogenase C-terminal" evidence="13">
    <location>
        <begin position="320"/>
        <end position="422"/>
    </location>
</feature>
<feature type="binding site" evidence="11">
    <location>
        <begin position="255"/>
        <end position="259"/>
    </location>
    <ligand>
        <name>substrate</name>
    </ligand>
</feature>
<protein>
    <recommendedName>
        <fullName evidence="4 9">UDP-glucose 6-dehydrogenase</fullName>
        <ecNumber evidence="3 9">1.1.1.22</ecNumber>
    </recommendedName>
</protein>
<dbReference type="PANTHER" id="PTHR43750">
    <property type="entry name" value="UDP-GLUCOSE 6-DEHYDROGENASE TUAD"/>
    <property type="match status" value="1"/>
</dbReference>
<feature type="binding site" evidence="12">
    <location>
        <position position="269"/>
    </location>
    <ligand>
        <name>NAD(+)</name>
        <dbReference type="ChEBI" id="CHEBI:57540"/>
    </ligand>
</feature>
<evidence type="ECO:0000256" key="6">
    <source>
        <dbReference type="ARBA" id="ARBA00023027"/>
    </source>
</evidence>
<sequence>MKITIVGSGYVGLVTGACFSEVGIDVVCVDVDKKKIDNLNNGIIPIYEPGLEKMITRNMEKNRLSFSTSLADSISDSEVVFISVGTPPDEDGSADLKHVLAVARECGRTMDDYKLIVTKSTVPVGTSIKVKNAVQEELNKRKLDIPFDVASNPEFLKEGAAIDDFMKPDRIVVGTESERAEKLLNKLYKPFTLNGHPIIFMDIVSAEMTKYAANAMLATKISFINDIANLCEVVGADINNVRKGIGSDSRIGTKFIYPGIGYGGSCFPKDVQALIRTASENKYELQVLKAVEAVNTSQKLVLFNKINSHFKGDLRGKTIAVWGLSFKPQTDDMREAPSLQIIKELLAAGATVNAYDPVAAEEAKHHFGDTINYCEEQYEALIGADCLAVLTEWSEFKIPNFKIMKHLLNEAVVFDGRNIYDKEEMHNLGYQYSCIGVKTVQTKKETNKSLELVG</sequence>
<dbReference type="InterPro" id="IPR028357">
    <property type="entry name" value="UDPglc_DH_bac"/>
</dbReference>
<dbReference type="Gene3D" id="1.20.5.100">
    <property type="entry name" value="Cytochrome c1, transmembrane anchor, C-terminal"/>
    <property type="match status" value="1"/>
</dbReference>
<dbReference type="EC" id="1.1.1.22" evidence="3 9"/>
<dbReference type="SMART" id="SM00984">
    <property type="entry name" value="UDPG_MGDP_dh_C"/>
    <property type="match status" value="1"/>
</dbReference>
<dbReference type="InterPro" id="IPR036291">
    <property type="entry name" value="NAD(P)-bd_dom_sf"/>
</dbReference>
<evidence type="ECO:0000256" key="10">
    <source>
        <dbReference type="PIRSR" id="PIRSR500134-1"/>
    </source>
</evidence>
<evidence type="ECO:0000259" key="13">
    <source>
        <dbReference type="SMART" id="SM00984"/>
    </source>
</evidence>
<keyword evidence="6 9" id="KW-0520">NAD</keyword>
<evidence type="ECO:0000256" key="12">
    <source>
        <dbReference type="PIRSR" id="PIRSR500134-3"/>
    </source>
</evidence>
<proteinExistence type="inferred from homology"/>
<evidence type="ECO:0000313" key="15">
    <source>
        <dbReference type="EMBL" id="GAL71525.1"/>
    </source>
</evidence>
<comment type="similarity">
    <text evidence="2 9">Belongs to the UDP-glucose/GDP-mannose dehydrogenase family.</text>
</comment>
<dbReference type="EMBL" id="BBNS01000013">
    <property type="protein sequence ID" value="GAL71525.1"/>
    <property type="molecule type" value="Genomic_DNA"/>
</dbReference>
<evidence type="ECO:0000313" key="14">
    <source>
        <dbReference type="EMBL" id="GAL65888.1"/>
    </source>
</evidence>
<dbReference type="InterPro" id="IPR014027">
    <property type="entry name" value="UDP-Glc/GDP-Man_DH_C"/>
</dbReference>
<dbReference type="PROSITE" id="PS51257">
    <property type="entry name" value="PROKAR_LIPOPROTEIN"/>
    <property type="match status" value="1"/>
</dbReference>
<feature type="binding site" evidence="11">
    <location>
        <position position="263"/>
    </location>
    <ligand>
        <name>substrate</name>
    </ligand>
</feature>
<reference evidence="18" key="1">
    <citation type="journal article" date="2014" name="Genome Announc.">
        <title>Draft Genome Sequence of Marine Flavobacterium Jejuia pallidilutea Strain 11shimoA1 and Pigmentation Mutants.</title>
        <authorList>
            <person name="Takatani N."/>
            <person name="Nakanishi M."/>
            <person name="Meirelles P."/>
            <person name="Mino S."/>
            <person name="Suda W."/>
            <person name="Oshima K."/>
            <person name="Hattori M."/>
            <person name="Ohkuma M."/>
            <person name="Hosokawa M."/>
            <person name="Miyashita K."/>
            <person name="Thompson F.L."/>
            <person name="Niwa A."/>
            <person name="Sawabe T."/>
            <person name="Sawabe T."/>
        </authorList>
    </citation>
    <scope>NUCLEOTIDE SEQUENCE [LARGE SCALE GENOMIC DNA]</scope>
    <source>
        <strain evidence="18">JCM 19538</strain>
    </source>
</reference>
<comment type="caution">
    <text evidence="15">The sequence shown here is derived from an EMBL/GenBank/DDBJ whole genome shotgun (WGS) entry which is preliminary data.</text>
</comment>
<dbReference type="InterPro" id="IPR014026">
    <property type="entry name" value="UDP-Glc/GDP-Man_DH_dimer"/>
</dbReference>
<comment type="function">
    <text evidence="8">Catalyzes the conversion of UDP-glucose into UDP-glucuronate, one of the precursors of teichuronic acid.</text>
</comment>
<evidence type="ECO:0000256" key="9">
    <source>
        <dbReference type="PIRNR" id="PIRNR000124"/>
    </source>
</evidence>
<feature type="binding site" evidence="11">
    <location>
        <begin position="155"/>
        <end position="158"/>
    </location>
    <ligand>
        <name>substrate</name>
    </ligand>
</feature>
<dbReference type="Pfam" id="PF00984">
    <property type="entry name" value="UDPG_MGDP_dh"/>
    <property type="match status" value="1"/>
</dbReference>
<dbReference type="InterPro" id="IPR001732">
    <property type="entry name" value="UDP-Glc/GDP-Man_DH_N"/>
</dbReference>
<dbReference type="InterPro" id="IPR008927">
    <property type="entry name" value="6-PGluconate_DH-like_C_sf"/>
</dbReference>
<evidence type="ECO:0000256" key="3">
    <source>
        <dbReference type="ARBA" id="ARBA00012954"/>
    </source>
</evidence>
<dbReference type="GO" id="GO:0051287">
    <property type="term" value="F:NAD binding"/>
    <property type="evidence" value="ECO:0007669"/>
    <property type="project" value="InterPro"/>
</dbReference>
<dbReference type="GO" id="GO:0003979">
    <property type="term" value="F:UDP-glucose 6-dehydrogenase activity"/>
    <property type="evidence" value="ECO:0007669"/>
    <property type="project" value="UniProtKB-EC"/>
</dbReference>
<feature type="binding site" evidence="12">
    <location>
        <position position="30"/>
    </location>
    <ligand>
        <name>NAD(+)</name>
        <dbReference type="ChEBI" id="CHEBI:57540"/>
    </ligand>
</feature>
<evidence type="ECO:0000256" key="1">
    <source>
        <dbReference type="ARBA" id="ARBA00004701"/>
    </source>
</evidence>
<dbReference type="PANTHER" id="PTHR43750:SF3">
    <property type="entry name" value="UDP-GLUCOSE 6-DEHYDROGENASE TUAD"/>
    <property type="match status" value="1"/>
</dbReference>
<evidence type="ECO:0000313" key="18">
    <source>
        <dbReference type="Proteomes" id="UP000030184"/>
    </source>
</evidence>
<feature type="binding site" evidence="12">
    <location>
        <position position="86"/>
    </location>
    <ligand>
        <name>NAD(+)</name>
        <dbReference type="ChEBI" id="CHEBI:57540"/>
    </ligand>
</feature>
<dbReference type="Gene3D" id="3.40.50.720">
    <property type="entry name" value="NAD(P)-binding Rossmann-like Domain"/>
    <property type="match status" value="2"/>
</dbReference>
<dbReference type="FunFam" id="1.20.5.100:FF:000001">
    <property type="entry name" value="UDP-glucose 6-dehydrogenase"/>
    <property type="match status" value="1"/>
</dbReference>
<dbReference type="Proteomes" id="UP000030184">
    <property type="component" value="Unassembled WGS sequence"/>
</dbReference>
<dbReference type="UniPathway" id="UPA00038">
    <property type="reaction ID" value="UER00491"/>
</dbReference>
<keyword evidence="5 9" id="KW-0560">Oxidoreductase</keyword>
<dbReference type="InterPro" id="IPR036220">
    <property type="entry name" value="UDP-Glc/GDP-Man_DH_C_sf"/>
</dbReference>
<feature type="active site" description="Nucleophile" evidence="10">
    <location>
        <position position="266"/>
    </location>
</feature>
<dbReference type="AlphaFoldDB" id="A0A090W3F6"/>
<dbReference type="PIRSF" id="PIRSF000124">
    <property type="entry name" value="UDPglc_GDPman_dh"/>
    <property type="match status" value="1"/>
</dbReference>
<dbReference type="OrthoDB" id="9803238at2"/>
<dbReference type="PIRSF" id="PIRSF500134">
    <property type="entry name" value="UDPglc_DH_bac"/>
    <property type="match status" value="1"/>
</dbReference>
<dbReference type="Pfam" id="PF03721">
    <property type="entry name" value="UDPG_MGDP_dh_N"/>
    <property type="match status" value="1"/>
</dbReference>
<dbReference type="eggNOG" id="COG1004">
    <property type="taxonomic scope" value="Bacteria"/>
</dbReference>
<feature type="binding site" evidence="11">
    <location>
        <position position="327"/>
    </location>
    <ligand>
        <name>substrate</name>
    </ligand>
</feature>
<dbReference type="GO" id="GO:0006065">
    <property type="term" value="P:UDP-glucuronate biosynthetic process"/>
    <property type="evidence" value="ECO:0007669"/>
    <property type="project" value="UniProtKB-UniPathway"/>
</dbReference>
<dbReference type="SUPFAM" id="SSF48179">
    <property type="entry name" value="6-phosphogluconate dehydrogenase C-terminal domain-like"/>
    <property type="match status" value="1"/>
</dbReference>
<dbReference type="EMBL" id="BBNR01000002">
    <property type="protein sequence ID" value="GAL65888.1"/>
    <property type="molecule type" value="Genomic_DNA"/>
</dbReference>
<keyword evidence="18" id="KW-1185">Reference proteome</keyword>
<dbReference type="InterPro" id="IPR017476">
    <property type="entry name" value="UDP-Glc/GDP-Man"/>
</dbReference>
<organism evidence="15 17">
    <name type="scientific">Jejuia pallidilutea</name>
    <dbReference type="NCBI Taxonomy" id="504487"/>
    <lineage>
        <taxon>Bacteria</taxon>
        <taxon>Pseudomonadati</taxon>
        <taxon>Bacteroidota</taxon>
        <taxon>Flavobacteriia</taxon>
        <taxon>Flavobacteriales</taxon>
        <taxon>Flavobacteriaceae</taxon>
        <taxon>Jejuia</taxon>
    </lineage>
</organism>
<dbReference type="STRING" id="504487.JCM19538_2990"/>
<comment type="catalytic activity">
    <reaction evidence="7 9">
        <text>UDP-alpha-D-glucose + 2 NAD(+) + H2O = UDP-alpha-D-glucuronate + 2 NADH + 3 H(+)</text>
        <dbReference type="Rhea" id="RHEA:23596"/>
        <dbReference type="ChEBI" id="CHEBI:15377"/>
        <dbReference type="ChEBI" id="CHEBI:15378"/>
        <dbReference type="ChEBI" id="CHEBI:57540"/>
        <dbReference type="ChEBI" id="CHEBI:57945"/>
        <dbReference type="ChEBI" id="CHEBI:58052"/>
        <dbReference type="ChEBI" id="CHEBI:58885"/>
        <dbReference type="EC" id="1.1.1.22"/>
    </reaction>
</comment>
<evidence type="ECO:0000256" key="5">
    <source>
        <dbReference type="ARBA" id="ARBA00023002"/>
    </source>
</evidence>
<feature type="binding site" evidence="12">
    <location>
        <position position="121"/>
    </location>
    <ligand>
        <name>NAD(+)</name>
        <dbReference type="ChEBI" id="CHEBI:57540"/>
    </ligand>
</feature>
<evidence type="ECO:0000256" key="4">
    <source>
        <dbReference type="ARBA" id="ARBA00015132"/>
    </source>
</evidence>